<evidence type="ECO:0000313" key="8">
    <source>
        <dbReference type="EMBL" id="EOT30216.1"/>
    </source>
</evidence>
<dbReference type="eggNOG" id="COG0477">
    <property type="taxonomic scope" value="Bacteria"/>
</dbReference>
<evidence type="ECO:0000256" key="3">
    <source>
        <dbReference type="ARBA" id="ARBA00022692"/>
    </source>
</evidence>
<keyword evidence="3 6" id="KW-0812">Transmembrane</keyword>
<dbReference type="OrthoDB" id="9776171at2"/>
<evidence type="ECO:0000256" key="6">
    <source>
        <dbReference type="SAM" id="Phobius"/>
    </source>
</evidence>
<accession>S0NX51</accession>
<dbReference type="GO" id="GO:0022857">
    <property type="term" value="F:transmembrane transporter activity"/>
    <property type="evidence" value="ECO:0007669"/>
    <property type="project" value="InterPro"/>
</dbReference>
<dbReference type="PANTHER" id="PTHR23534:SF1">
    <property type="entry name" value="MAJOR FACILITATOR SUPERFAMILY PROTEIN"/>
    <property type="match status" value="1"/>
</dbReference>
<dbReference type="GO" id="GO:0005886">
    <property type="term" value="C:plasma membrane"/>
    <property type="evidence" value="ECO:0007669"/>
    <property type="project" value="UniProtKB-SubCell"/>
</dbReference>
<proteinExistence type="predicted"/>
<comment type="caution">
    <text evidence="8">The sequence shown here is derived from an EMBL/GenBank/DDBJ whole genome shotgun (WGS) entry which is preliminary data.</text>
</comment>
<evidence type="ECO:0000313" key="9">
    <source>
        <dbReference type="Proteomes" id="UP000014136"/>
    </source>
</evidence>
<organism evidence="8 9">
    <name type="scientific">Enterococcus saccharolyticus subsp. saccharolyticus ATCC 43076</name>
    <dbReference type="NCBI Taxonomy" id="1139996"/>
    <lineage>
        <taxon>Bacteria</taxon>
        <taxon>Bacillati</taxon>
        <taxon>Bacillota</taxon>
        <taxon>Bacilli</taxon>
        <taxon>Lactobacillales</taxon>
        <taxon>Enterococcaceae</taxon>
        <taxon>Enterococcus</taxon>
    </lineage>
</organism>
<evidence type="ECO:0000256" key="2">
    <source>
        <dbReference type="ARBA" id="ARBA00022448"/>
    </source>
</evidence>
<dbReference type="PANTHER" id="PTHR23534">
    <property type="entry name" value="MFS PERMEASE"/>
    <property type="match status" value="1"/>
</dbReference>
<evidence type="ECO:0000259" key="7">
    <source>
        <dbReference type="PROSITE" id="PS50850"/>
    </source>
</evidence>
<dbReference type="InterPro" id="IPR036259">
    <property type="entry name" value="MFS_trans_sf"/>
</dbReference>
<dbReference type="EMBL" id="AHYT01000002">
    <property type="protein sequence ID" value="EOT30216.1"/>
    <property type="molecule type" value="Genomic_DNA"/>
</dbReference>
<reference evidence="8 9" key="1">
    <citation type="submission" date="2013-03" db="EMBL/GenBank/DDBJ databases">
        <title>The Genome Sequence of Enterococcus saccharolyticus ATCC_43076 (Illumina only assembly).</title>
        <authorList>
            <consortium name="The Broad Institute Genomics Platform"/>
            <consortium name="The Broad Institute Genome Sequencing Center for Infectious Disease"/>
            <person name="Earl A."/>
            <person name="Russ C."/>
            <person name="Gilmore M."/>
            <person name="Surin D."/>
            <person name="Walker B."/>
            <person name="Young S."/>
            <person name="Zeng Q."/>
            <person name="Gargeya S."/>
            <person name="Fitzgerald M."/>
            <person name="Haas B."/>
            <person name="Abouelleil A."/>
            <person name="Allen A.W."/>
            <person name="Alvarado L."/>
            <person name="Arachchi H.M."/>
            <person name="Berlin A.M."/>
            <person name="Chapman S.B."/>
            <person name="Gainer-Dewar J."/>
            <person name="Goldberg J."/>
            <person name="Griggs A."/>
            <person name="Gujja S."/>
            <person name="Hansen M."/>
            <person name="Howarth C."/>
            <person name="Imamovic A."/>
            <person name="Ireland A."/>
            <person name="Larimer J."/>
            <person name="McCowan C."/>
            <person name="Murphy C."/>
            <person name="Pearson M."/>
            <person name="Poon T.W."/>
            <person name="Priest M."/>
            <person name="Roberts A."/>
            <person name="Saif S."/>
            <person name="Shea T."/>
            <person name="Sisk P."/>
            <person name="Sykes S."/>
            <person name="Wortman J."/>
            <person name="Nusbaum C."/>
            <person name="Birren B."/>
        </authorList>
    </citation>
    <scope>NUCLEOTIDE SEQUENCE [LARGE SCALE GENOMIC DNA]</scope>
    <source>
        <strain evidence="8 9">ATCC 43076</strain>
    </source>
</reference>
<dbReference type="Gene3D" id="1.20.1250.20">
    <property type="entry name" value="MFS general substrate transporter like domains"/>
    <property type="match status" value="1"/>
</dbReference>
<dbReference type="Pfam" id="PF07690">
    <property type="entry name" value="MFS_1"/>
    <property type="match status" value="1"/>
</dbReference>
<keyword evidence="5 6" id="KW-0472">Membrane</keyword>
<name>S0NX51_9ENTE</name>
<evidence type="ECO:0000256" key="5">
    <source>
        <dbReference type="ARBA" id="ARBA00023136"/>
    </source>
</evidence>
<feature type="transmembrane region" description="Helical" evidence="6">
    <location>
        <begin position="160"/>
        <end position="181"/>
    </location>
</feature>
<dbReference type="Proteomes" id="UP000014136">
    <property type="component" value="Unassembled WGS sequence"/>
</dbReference>
<dbReference type="InterPro" id="IPR011701">
    <property type="entry name" value="MFS"/>
</dbReference>
<comment type="subcellular location">
    <subcellularLocation>
        <location evidence="1">Cell membrane</location>
        <topology evidence="1">Multi-pass membrane protein</topology>
    </subcellularLocation>
</comment>
<sequence>MLVVILSQTLGGLGLAAGITVGALIAQEILGTDNLAGIPSAIFTLGSSFAAFMFGRLTQKNGRRLGLATGFLLGGMGALGVIFATAVENIYFLFLSLFIYGFGTATNLQARYASSDLAEPQDRSKAISIAMVATTFGAVVGPNLSATMSNLAITWHLPPLTGAFILSACAYLASGILWFVFLRPDPYQVAKVLQQEKNMSEKIVPILDKRALFIGALIMIVTLMLMVLSLLLTTYLLITFMKKDIR</sequence>
<feature type="domain" description="Major facilitator superfamily (MFS) profile" evidence="7">
    <location>
        <begin position="1"/>
        <end position="246"/>
    </location>
</feature>
<dbReference type="AlphaFoldDB" id="S0NX51"/>
<dbReference type="InterPro" id="IPR020846">
    <property type="entry name" value="MFS_dom"/>
</dbReference>
<feature type="transmembrane region" description="Helical" evidence="6">
    <location>
        <begin position="211"/>
        <end position="238"/>
    </location>
</feature>
<feature type="transmembrane region" description="Helical" evidence="6">
    <location>
        <begin position="90"/>
        <end position="108"/>
    </location>
</feature>
<feature type="transmembrane region" description="Helical" evidence="6">
    <location>
        <begin position="129"/>
        <end position="148"/>
    </location>
</feature>
<dbReference type="RefSeq" id="WP_016174712.1">
    <property type="nucleotide sequence ID" value="NZ_KE136389.1"/>
</dbReference>
<evidence type="ECO:0000256" key="4">
    <source>
        <dbReference type="ARBA" id="ARBA00022989"/>
    </source>
</evidence>
<dbReference type="PROSITE" id="PS50850">
    <property type="entry name" value="MFS"/>
    <property type="match status" value="1"/>
</dbReference>
<feature type="transmembrane region" description="Helical" evidence="6">
    <location>
        <begin position="34"/>
        <end position="53"/>
    </location>
</feature>
<feature type="transmembrane region" description="Helical" evidence="6">
    <location>
        <begin position="65"/>
        <end position="84"/>
    </location>
</feature>
<evidence type="ECO:0000256" key="1">
    <source>
        <dbReference type="ARBA" id="ARBA00004651"/>
    </source>
</evidence>
<gene>
    <name evidence="8" type="ORF">OMQ_00912</name>
</gene>
<dbReference type="SUPFAM" id="SSF103473">
    <property type="entry name" value="MFS general substrate transporter"/>
    <property type="match status" value="1"/>
</dbReference>
<protein>
    <recommendedName>
        <fullName evidence="7">Major facilitator superfamily (MFS) profile domain-containing protein</fullName>
    </recommendedName>
</protein>
<keyword evidence="4 6" id="KW-1133">Transmembrane helix</keyword>
<dbReference type="PATRIC" id="fig|1139996.3.peg.900"/>
<keyword evidence="2" id="KW-0813">Transport</keyword>
<keyword evidence="9" id="KW-1185">Reference proteome</keyword>
<dbReference type="HOGENOM" id="CLU_1127716_0_0_9"/>
<dbReference type="STRING" id="41997.RV16_GL000513"/>